<dbReference type="Proteomes" id="UP001642483">
    <property type="component" value="Unassembled WGS sequence"/>
</dbReference>
<evidence type="ECO:0000313" key="4">
    <source>
        <dbReference type="Proteomes" id="UP001642483"/>
    </source>
</evidence>
<feature type="domain" description="Ska2 N-terminal" evidence="2">
    <location>
        <begin position="2"/>
        <end position="115"/>
    </location>
</feature>
<organism evidence="3 4">
    <name type="scientific">Clavelina lepadiformis</name>
    <name type="common">Light-bulb sea squirt</name>
    <name type="synonym">Ascidia lepadiformis</name>
    <dbReference type="NCBI Taxonomy" id="159417"/>
    <lineage>
        <taxon>Eukaryota</taxon>
        <taxon>Metazoa</taxon>
        <taxon>Chordata</taxon>
        <taxon>Tunicata</taxon>
        <taxon>Ascidiacea</taxon>
        <taxon>Aplousobranchia</taxon>
        <taxon>Clavelinidae</taxon>
        <taxon>Clavelina</taxon>
    </lineage>
</organism>
<proteinExistence type="predicted"/>
<keyword evidence="4" id="KW-1185">Reference proteome</keyword>
<evidence type="ECO:0000256" key="1">
    <source>
        <dbReference type="SAM" id="Coils"/>
    </source>
</evidence>
<sequence>MEEAMENVVKKFEDAERNLLRIEGELERGFEKTLAEDGENGAEDKASLMQKLNEIKQDYANIKEEAQELGKLQREMALAFQQELFSTVQKLQALTDKQTASQNSSEAAETAVESLVEQSIVAENLIKKLHNSTT</sequence>
<comment type="caution">
    <text evidence="3">The sequence shown here is derived from an EMBL/GenBank/DDBJ whole genome shotgun (WGS) entry which is preliminary data.</text>
</comment>
<keyword evidence="1" id="KW-0175">Coiled coil</keyword>
<evidence type="ECO:0000259" key="2">
    <source>
        <dbReference type="Pfam" id="PF16740"/>
    </source>
</evidence>
<evidence type="ECO:0000313" key="3">
    <source>
        <dbReference type="EMBL" id="CAK8697991.1"/>
    </source>
</evidence>
<dbReference type="InterPro" id="IPR042091">
    <property type="entry name" value="Ska2_N"/>
</dbReference>
<feature type="coiled-coil region" evidence="1">
    <location>
        <begin position="5"/>
        <end position="82"/>
    </location>
</feature>
<reference evidence="3 4" key="1">
    <citation type="submission" date="2024-02" db="EMBL/GenBank/DDBJ databases">
        <authorList>
            <person name="Daric V."/>
            <person name="Darras S."/>
        </authorList>
    </citation>
    <scope>NUCLEOTIDE SEQUENCE [LARGE SCALE GENOMIC DNA]</scope>
</reference>
<dbReference type="Pfam" id="PF16740">
    <property type="entry name" value="SKA2"/>
    <property type="match status" value="1"/>
</dbReference>
<protein>
    <recommendedName>
        <fullName evidence="2">Ska2 N-terminal domain-containing protein</fullName>
    </recommendedName>
</protein>
<dbReference type="Gene3D" id="6.10.250.1380">
    <property type="match status" value="1"/>
</dbReference>
<accession>A0ABP0H1X7</accession>
<name>A0ABP0H1X7_CLALP</name>
<gene>
    <name evidence="3" type="ORF">CVLEPA_LOCUS31463</name>
</gene>
<dbReference type="EMBL" id="CAWYQH010000174">
    <property type="protein sequence ID" value="CAK8697991.1"/>
    <property type="molecule type" value="Genomic_DNA"/>
</dbReference>